<dbReference type="OrthoDB" id="8613001at2"/>
<protein>
    <submittedName>
        <fullName evidence="1">Uncharacterized protein</fullName>
    </submittedName>
</protein>
<accession>A0A376BKJ5</accession>
<dbReference type="RefSeq" id="WP_147293665.1">
    <property type="nucleotide sequence ID" value="NZ_UFSO01000002.1"/>
</dbReference>
<organism evidence="1 2">
    <name type="scientific">Alysiella crassa</name>
    <dbReference type="NCBI Taxonomy" id="153491"/>
    <lineage>
        <taxon>Bacteria</taxon>
        <taxon>Pseudomonadati</taxon>
        <taxon>Pseudomonadota</taxon>
        <taxon>Betaproteobacteria</taxon>
        <taxon>Neisseriales</taxon>
        <taxon>Neisseriaceae</taxon>
        <taxon>Alysiella</taxon>
    </lineage>
</organism>
<dbReference type="AlphaFoldDB" id="A0A376BKJ5"/>
<sequence>MNKKKIYTIVAVLILAVGGAGATWLAKSEKSNGLAGSVKHFAGKLISQAAPQASEIALRLPIVSPEELALTAQTYVRPQPHTPMPIQTLYFYSDGKAASAADSGGFYREIFGKTADGRLMVQDFYQDTKLPQTSVLILKNGSDGRNFTTGELDGRNIWFGKDGSLHSVADYANGAIQGAQVFYRDKQLVGAVMDKKMLVFHDDGKILAVVENDSDDQSVVKTTLFRADGSALVQSRMRGEEQVLSAAAWRNDGSQIRSRGDLEHAMQESLPLGKRADTVLRLMHE</sequence>
<dbReference type="EMBL" id="UFSO01000002">
    <property type="protein sequence ID" value="SSY70170.1"/>
    <property type="molecule type" value="Genomic_DNA"/>
</dbReference>
<dbReference type="Proteomes" id="UP000254209">
    <property type="component" value="Unassembled WGS sequence"/>
</dbReference>
<name>A0A376BKJ5_9NEIS</name>
<evidence type="ECO:0000313" key="2">
    <source>
        <dbReference type="Proteomes" id="UP000254209"/>
    </source>
</evidence>
<proteinExistence type="predicted"/>
<gene>
    <name evidence="1" type="ORF">NCTC10283_00240</name>
</gene>
<keyword evidence="2" id="KW-1185">Reference proteome</keyword>
<reference evidence="1 2" key="1">
    <citation type="submission" date="2018-06" db="EMBL/GenBank/DDBJ databases">
        <authorList>
            <consortium name="Pathogen Informatics"/>
            <person name="Doyle S."/>
        </authorList>
    </citation>
    <scope>NUCLEOTIDE SEQUENCE [LARGE SCALE GENOMIC DNA]</scope>
    <source>
        <strain evidence="1 2">NCTC10283</strain>
    </source>
</reference>
<evidence type="ECO:0000313" key="1">
    <source>
        <dbReference type="EMBL" id="SSY70170.1"/>
    </source>
</evidence>